<gene>
    <name evidence="3" type="ORF">GCM10009740_26670</name>
</gene>
<dbReference type="Proteomes" id="UP001501285">
    <property type="component" value="Unassembled WGS sequence"/>
</dbReference>
<evidence type="ECO:0000256" key="2">
    <source>
        <dbReference type="SAM" id="Phobius"/>
    </source>
</evidence>
<evidence type="ECO:0000313" key="3">
    <source>
        <dbReference type="EMBL" id="GAA2034696.1"/>
    </source>
</evidence>
<feature type="transmembrane region" description="Helical" evidence="2">
    <location>
        <begin position="497"/>
        <end position="524"/>
    </location>
</feature>
<feature type="transmembrane region" description="Helical" evidence="2">
    <location>
        <begin position="465"/>
        <end position="485"/>
    </location>
</feature>
<feature type="compositionally biased region" description="Polar residues" evidence="1">
    <location>
        <begin position="161"/>
        <end position="170"/>
    </location>
</feature>
<feature type="transmembrane region" description="Helical" evidence="2">
    <location>
        <begin position="544"/>
        <end position="564"/>
    </location>
</feature>
<feature type="transmembrane region" description="Helical" evidence="2">
    <location>
        <begin position="300"/>
        <end position="322"/>
    </location>
</feature>
<feature type="compositionally biased region" description="Basic and acidic residues" evidence="1">
    <location>
        <begin position="171"/>
        <end position="184"/>
    </location>
</feature>
<accession>A0ABN2UCN1</accession>
<name>A0ABN2UCN1_9MICO</name>
<feature type="region of interest" description="Disordered" evidence="1">
    <location>
        <begin position="99"/>
        <end position="118"/>
    </location>
</feature>
<feature type="region of interest" description="Disordered" evidence="1">
    <location>
        <begin position="138"/>
        <end position="209"/>
    </location>
</feature>
<dbReference type="EMBL" id="BAAANB010000021">
    <property type="protein sequence ID" value="GAA2034696.1"/>
    <property type="molecule type" value="Genomic_DNA"/>
</dbReference>
<comment type="caution">
    <text evidence="3">The sequence shown here is derived from an EMBL/GenBank/DDBJ whole genome shotgun (WGS) entry which is preliminary data.</text>
</comment>
<keyword evidence="4" id="KW-1185">Reference proteome</keyword>
<proteinExistence type="predicted"/>
<feature type="transmembrane region" description="Helical" evidence="2">
    <location>
        <begin position="423"/>
        <end position="445"/>
    </location>
</feature>
<organism evidence="3 4">
    <name type="scientific">Terrabacter terrae</name>
    <dbReference type="NCBI Taxonomy" id="318434"/>
    <lineage>
        <taxon>Bacteria</taxon>
        <taxon>Bacillati</taxon>
        <taxon>Actinomycetota</taxon>
        <taxon>Actinomycetes</taxon>
        <taxon>Micrococcales</taxon>
        <taxon>Intrasporangiaceae</taxon>
        <taxon>Terrabacter</taxon>
    </lineage>
</organism>
<feature type="transmembrane region" description="Helical" evidence="2">
    <location>
        <begin position="392"/>
        <end position="411"/>
    </location>
</feature>
<evidence type="ECO:0000313" key="4">
    <source>
        <dbReference type="Proteomes" id="UP001501285"/>
    </source>
</evidence>
<keyword evidence="2" id="KW-1133">Transmembrane helix</keyword>
<evidence type="ECO:0008006" key="5">
    <source>
        <dbReference type="Google" id="ProtNLM"/>
    </source>
</evidence>
<reference evidence="3 4" key="1">
    <citation type="journal article" date="2019" name="Int. J. Syst. Evol. Microbiol.">
        <title>The Global Catalogue of Microorganisms (GCM) 10K type strain sequencing project: providing services to taxonomists for standard genome sequencing and annotation.</title>
        <authorList>
            <consortium name="The Broad Institute Genomics Platform"/>
            <consortium name="The Broad Institute Genome Sequencing Center for Infectious Disease"/>
            <person name="Wu L."/>
            <person name="Ma J."/>
        </authorList>
    </citation>
    <scope>NUCLEOTIDE SEQUENCE [LARGE SCALE GENOMIC DNA]</scope>
    <source>
        <strain evidence="3 4">JCM 14283</strain>
    </source>
</reference>
<sequence length="681" mass="71956">MPQAAAAPGMLGIALPPVDISRQTVLPSPETIAPSQEVMAASGVDWSGALAVTLEVAVPVLVPEPSVAVAVGGKVSVGVPASVLVAVDVLDATGAVADGPPLPASDFEQAPREMDSASASAPVKSFFMVVPARRGGRSVGPPILTRTLPARGRGRGCGERQSAQNAPAQHSSRDDLRVTSDRRGGAPTAEPRARTTVGGPHDGDPQAQPAALVRTAEPTRRGLLPLGVRQGLPGLVILVAVVLVARPVGDPDTFWHLAAGDYLRRTWTFDGADPWSTMSTQPWRLHEWLPELLMSAVQQLLGLPGVAWLLPLGAAAIGLTLWRATRPRASLLASAAVTSVTFVAMSQSLSLRPHLLSFALAVAFTAAWLRSARDGRPRWWLVPVTWLWACSHGMWFFGVAIGVVALLGIALDRVVGLRRWLRLAAVPLASLAAAALTPTGPSLLLSPFAVNETTQYIEEWMPPSLHQPGFLGFLALAATVVLVWARSRHPVRWTEVLLVGLAIGLALLYARTVAMGAAVIAPVAAGTVQGLLPPDREPVSRREVRLTLGLTALGLVVAALVLPARAAVPTWGARDLDAPLSALPAGTVLCNDYGVGGWLIWAHPNVRPTIDGRVEVYATGHVKEHIDFERAAPGWQSYLASTHCTYALLGKDQPVVEALTAQAQWTVAQRGSQYVLLRAPR</sequence>
<evidence type="ECO:0000256" key="1">
    <source>
        <dbReference type="SAM" id="MobiDB-lite"/>
    </source>
</evidence>
<keyword evidence="2" id="KW-0812">Transmembrane</keyword>
<protein>
    <recommendedName>
        <fullName evidence="5">Glycosyltransferase RgtA/B/C/D-like domain-containing protein</fullName>
    </recommendedName>
</protein>
<keyword evidence="2" id="KW-0472">Membrane</keyword>